<comment type="caution">
    <text evidence="2">The sequence shown here is derived from an EMBL/GenBank/DDBJ whole genome shotgun (WGS) entry which is preliminary data.</text>
</comment>
<proteinExistence type="predicted"/>
<gene>
    <name evidence="2" type="ORF">FHP08_13900</name>
</gene>
<dbReference type="Pfam" id="PF13591">
    <property type="entry name" value="MerR_2"/>
    <property type="match status" value="1"/>
</dbReference>
<name>A0A5C8NUQ4_9BURK</name>
<reference evidence="2 3" key="1">
    <citation type="submission" date="2019-06" db="EMBL/GenBank/DDBJ databases">
        <title>Quisquiliibacterium sp. nov., isolated from a maize field.</title>
        <authorList>
            <person name="Lin S.-Y."/>
            <person name="Tsai C.-F."/>
            <person name="Young C.-C."/>
        </authorList>
    </citation>
    <scope>NUCLEOTIDE SEQUENCE [LARGE SCALE GENOMIC DNA]</scope>
    <source>
        <strain evidence="2 3">CC-CFT501</strain>
    </source>
</reference>
<evidence type="ECO:0000313" key="2">
    <source>
        <dbReference type="EMBL" id="TXL64820.1"/>
    </source>
</evidence>
<feature type="coiled-coil region" evidence="1">
    <location>
        <begin position="75"/>
        <end position="102"/>
    </location>
</feature>
<sequence length="104" mass="11679">MSRDEILSGVVIDEVTLSVEELARACAVEPQWVVMRVEAGLLGCRRVGSDERRFASAELARARRLAALERDFEANEELAALAADLIEEVQRLREQLRAANRSRE</sequence>
<evidence type="ECO:0000256" key="1">
    <source>
        <dbReference type="SAM" id="Coils"/>
    </source>
</evidence>
<accession>A0A5C8NUQ4</accession>
<dbReference type="AlphaFoldDB" id="A0A5C8NUQ4"/>
<dbReference type="EMBL" id="VDUY01000005">
    <property type="protein sequence ID" value="TXL64820.1"/>
    <property type="molecule type" value="Genomic_DNA"/>
</dbReference>
<keyword evidence="1" id="KW-0175">Coiled coil</keyword>
<evidence type="ECO:0000313" key="3">
    <source>
        <dbReference type="Proteomes" id="UP000321548"/>
    </source>
</evidence>
<dbReference type="Gene3D" id="1.10.1660.10">
    <property type="match status" value="1"/>
</dbReference>
<dbReference type="Proteomes" id="UP000321548">
    <property type="component" value="Unassembled WGS sequence"/>
</dbReference>
<dbReference type="OrthoDB" id="9799091at2"/>
<organism evidence="2 3">
    <name type="scientific">Zeimonas arvi</name>
    <dbReference type="NCBI Taxonomy" id="2498847"/>
    <lineage>
        <taxon>Bacteria</taxon>
        <taxon>Pseudomonadati</taxon>
        <taxon>Pseudomonadota</taxon>
        <taxon>Betaproteobacteria</taxon>
        <taxon>Burkholderiales</taxon>
        <taxon>Burkholderiaceae</taxon>
        <taxon>Zeimonas</taxon>
    </lineage>
</organism>
<protein>
    <submittedName>
        <fullName evidence="2">MerR family transcriptional regulator</fullName>
    </submittedName>
</protein>
<keyword evidence="3" id="KW-1185">Reference proteome</keyword>